<accession>A0AAV4IE39</accession>
<dbReference type="AlphaFoldDB" id="A0AAV4IE39"/>
<dbReference type="GO" id="GO:0003964">
    <property type="term" value="F:RNA-directed DNA polymerase activity"/>
    <property type="evidence" value="ECO:0007669"/>
    <property type="project" value="UniProtKB-KW"/>
</dbReference>
<keyword evidence="2" id="KW-1185">Reference proteome</keyword>
<evidence type="ECO:0000313" key="1">
    <source>
        <dbReference type="EMBL" id="GFS09151.1"/>
    </source>
</evidence>
<keyword evidence="1" id="KW-0548">Nucleotidyltransferase</keyword>
<dbReference type="EMBL" id="BMAT01006261">
    <property type="protein sequence ID" value="GFS09151.1"/>
    <property type="molecule type" value="Genomic_DNA"/>
</dbReference>
<dbReference type="PANTHER" id="PTHR33332">
    <property type="entry name" value="REVERSE TRANSCRIPTASE DOMAIN-CONTAINING PROTEIN"/>
    <property type="match status" value="1"/>
</dbReference>
<evidence type="ECO:0000313" key="2">
    <source>
        <dbReference type="Proteomes" id="UP000762676"/>
    </source>
</evidence>
<keyword evidence="1" id="KW-0808">Transferase</keyword>
<protein>
    <submittedName>
        <fullName evidence="1">Reverse transcriptase-like protein</fullName>
    </submittedName>
</protein>
<gene>
    <name evidence="1" type="ORF">ElyMa_003030600</name>
</gene>
<dbReference type="Proteomes" id="UP000762676">
    <property type="component" value="Unassembled WGS sequence"/>
</dbReference>
<comment type="caution">
    <text evidence="1">The sequence shown here is derived from an EMBL/GenBank/DDBJ whole genome shotgun (WGS) entry which is preliminary data.</text>
</comment>
<reference evidence="1 2" key="1">
    <citation type="journal article" date="2021" name="Elife">
        <title>Chloroplast acquisition without the gene transfer in kleptoplastic sea slugs, Plakobranchus ocellatus.</title>
        <authorList>
            <person name="Maeda T."/>
            <person name="Takahashi S."/>
            <person name="Yoshida T."/>
            <person name="Shimamura S."/>
            <person name="Takaki Y."/>
            <person name="Nagai Y."/>
            <person name="Toyoda A."/>
            <person name="Suzuki Y."/>
            <person name="Arimoto A."/>
            <person name="Ishii H."/>
            <person name="Satoh N."/>
            <person name="Nishiyama T."/>
            <person name="Hasebe M."/>
            <person name="Maruyama T."/>
            <person name="Minagawa J."/>
            <person name="Obokata J."/>
            <person name="Shigenobu S."/>
        </authorList>
    </citation>
    <scope>NUCLEOTIDE SEQUENCE [LARGE SCALE GENOMIC DNA]</scope>
</reference>
<organism evidence="1 2">
    <name type="scientific">Elysia marginata</name>
    <dbReference type="NCBI Taxonomy" id="1093978"/>
    <lineage>
        <taxon>Eukaryota</taxon>
        <taxon>Metazoa</taxon>
        <taxon>Spiralia</taxon>
        <taxon>Lophotrochozoa</taxon>
        <taxon>Mollusca</taxon>
        <taxon>Gastropoda</taxon>
        <taxon>Heterobranchia</taxon>
        <taxon>Euthyneura</taxon>
        <taxon>Panpulmonata</taxon>
        <taxon>Sacoglossa</taxon>
        <taxon>Placobranchoidea</taxon>
        <taxon>Plakobranchidae</taxon>
        <taxon>Elysia</taxon>
    </lineage>
</organism>
<keyword evidence="1" id="KW-0695">RNA-directed DNA polymerase</keyword>
<proteinExistence type="predicted"/>
<name>A0AAV4IE39_9GAST</name>
<sequence>MLVLLDLSAAFDIIDQDCLLYRLQKQFVIKGIALKCLASYMSERSQAVQINPSAVSSSTCLQFGVPQGITITVPVFKCLNGQGLQYLSELINSYVPNRSRRFMNENLMVIPTTNLQLGERAFPVGGPMIWDSLESHVRKSPTMAAFKKSLKTELFKRSLND</sequence>